<gene>
    <name evidence="1" type="ORF">KN1_08520</name>
</gene>
<organism evidence="1 2">
    <name type="scientific">Stygiolobus caldivivus</name>
    <dbReference type="NCBI Taxonomy" id="2824673"/>
    <lineage>
        <taxon>Archaea</taxon>
        <taxon>Thermoproteota</taxon>
        <taxon>Thermoprotei</taxon>
        <taxon>Sulfolobales</taxon>
        <taxon>Sulfolobaceae</taxon>
        <taxon>Stygiolobus</taxon>
    </lineage>
</organism>
<dbReference type="RefSeq" id="WP_221289571.1">
    <property type="nucleotide sequence ID" value="NZ_AP024597.1"/>
</dbReference>
<dbReference type="EMBL" id="AP024597">
    <property type="protein sequence ID" value="BCU69555.1"/>
    <property type="molecule type" value="Genomic_DNA"/>
</dbReference>
<keyword evidence="2" id="KW-1185">Reference proteome</keyword>
<accession>A0A8D5ZIN5</accession>
<evidence type="ECO:0000313" key="2">
    <source>
        <dbReference type="Proteomes" id="UP000825123"/>
    </source>
</evidence>
<sequence length="86" mass="10062">MVKTIDVIENLLKMGKPLTALRFLKQFIKDNSGLMRNDEECETVKRVIMSFPSLNDESWRYFVPSPPKEEIEYLIQKVKECIPLSV</sequence>
<dbReference type="AlphaFoldDB" id="A0A8D5ZIN5"/>
<dbReference type="KEGG" id="csty:KN1_08520"/>
<protein>
    <submittedName>
        <fullName evidence="1">Uncharacterized protein</fullName>
    </submittedName>
</protein>
<dbReference type="GeneID" id="66162606"/>
<reference evidence="1 2" key="1">
    <citation type="submission" date="2021-04" db="EMBL/GenBank/DDBJ databases">
        <title>Complete genome sequence of Stygiolobus sp. KN-1.</title>
        <authorList>
            <person name="Nakamura K."/>
            <person name="Sakai H."/>
            <person name="Kurosawa N."/>
        </authorList>
    </citation>
    <scope>NUCLEOTIDE SEQUENCE [LARGE SCALE GENOMIC DNA]</scope>
    <source>
        <strain evidence="1 2">KN-1</strain>
    </source>
</reference>
<proteinExistence type="predicted"/>
<evidence type="ECO:0000313" key="1">
    <source>
        <dbReference type="EMBL" id="BCU69555.1"/>
    </source>
</evidence>
<dbReference type="Proteomes" id="UP000825123">
    <property type="component" value="Chromosome"/>
</dbReference>
<name>A0A8D5ZIN5_9CREN</name>